<gene>
    <name evidence="7" type="ORF">DEH80_06120</name>
</gene>
<dbReference type="Proteomes" id="UP000251800">
    <property type="component" value="Unassembled WGS sequence"/>
</dbReference>
<dbReference type="InterPro" id="IPR013325">
    <property type="entry name" value="RNA_pol_sigma_r2"/>
</dbReference>
<dbReference type="GO" id="GO:0016987">
    <property type="term" value="F:sigma factor activity"/>
    <property type="evidence" value="ECO:0007669"/>
    <property type="project" value="UniProtKB-KW"/>
</dbReference>
<dbReference type="InterPro" id="IPR013249">
    <property type="entry name" value="RNA_pol_sigma70_r4_t2"/>
</dbReference>
<dbReference type="InterPro" id="IPR036388">
    <property type="entry name" value="WH-like_DNA-bd_sf"/>
</dbReference>
<dbReference type="Gene3D" id="1.10.10.10">
    <property type="entry name" value="Winged helix-like DNA-binding domain superfamily/Winged helix DNA-binding domain"/>
    <property type="match status" value="1"/>
</dbReference>
<reference evidence="7 8" key="1">
    <citation type="submission" date="2018-05" db="EMBL/GenBank/DDBJ databases">
        <title>Abyssibacter profundi OUC007T gen. nov., sp. nov, a marine bacterium isolated from seawater of the Mariana Trench.</title>
        <authorList>
            <person name="Zhou S."/>
        </authorList>
    </citation>
    <scope>NUCLEOTIDE SEQUENCE [LARGE SCALE GENOMIC DNA]</scope>
    <source>
        <strain evidence="7 8">OUC007</strain>
    </source>
</reference>
<keyword evidence="3" id="KW-0731">Sigma factor</keyword>
<dbReference type="GO" id="GO:0003677">
    <property type="term" value="F:DNA binding"/>
    <property type="evidence" value="ECO:0007669"/>
    <property type="project" value="InterPro"/>
</dbReference>
<feature type="domain" description="RNA polymerase sigma-70 region 2" evidence="5">
    <location>
        <begin position="36"/>
        <end position="102"/>
    </location>
</feature>
<comment type="caution">
    <text evidence="7">The sequence shown here is derived from an EMBL/GenBank/DDBJ whole genome shotgun (WGS) entry which is preliminary data.</text>
</comment>
<dbReference type="GO" id="GO:0006352">
    <property type="term" value="P:DNA-templated transcription initiation"/>
    <property type="evidence" value="ECO:0007669"/>
    <property type="project" value="InterPro"/>
</dbReference>
<dbReference type="AlphaFoldDB" id="A0A363ULW8"/>
<evidence type="ECO:0000256" key="3">
    <source>
        <dbReference type="ARBA" id="ARBA00023082"/>
    </source>
</evidence>
<dbReference type="OrthoDB" id="9797134at2"/>
<evidence type="ECO:0000259" key="5">
    <source>
        <dbReference type="Pfam" id="PF04542"/>
    </source>
</evidence>
<sequence length="196" mass="22289">MLGGSGQAVPQTTDTALEAELLRRVAARDEEAFEALYRIYHRRLSRFLMRLTPDYAIAEEVINDTMHIVWDKAEQYDGRAKVSTWIFGIGYRRGLKALERQRTRNRYEEAAARDRSTISEPVDETAREDEGQWIDRGLQQLSTEHRMALELAYVAGHSCEEIAAIVGCPVNTVKTRLFHARKRLRARLPNDAGGGS</sequence>
<dbReference type="InterPro" id="IPR014284">
    <property type="entry name" value="RNA_pol_sigma-70_dom"/>
</dbReference>
<dbReference type="PANTHER" id="PTHR43133">
    <property type="entry name" value="RNA POLYMERASE ECF-TYPE SIGMA FACTO"/>
    <property type="match status" value="1"/>
</dbReference>
<organism evidence="7 8">
    <name type="scientific">Abyssibacter profundi</name>
    <dbReference type="NCBI Taxonomy" id="2182787"/>
    <lineage>
        <taxon>Bacteria</taxon>
        <taxon>Pseudomonadati</taxon>
        <taxon>Pseudomonadota</taxon>
        <taxon>Gammaproteobacteria</taxon>
        <taxon>Chromatiales</taxon>
        <taxon>Oceanococcaceae</taxon>
        <taxon>Abyssibacter</taxon>
    </lineage>
</organism>
<dbReference type="InterPro" id="IPR007627">
    <property type="entry name" value="RNA_pol_sigma70_r2"/>
</dbReference>
<evidence type="ECO:0000313" key="7">
    <source>
        <dbReference type="EMBL" id="PWN56411.1"/>
    </source>
</evidence>
<dbReference type="SUPFAM" id="SSF88946">
    <property type="entry name" value="Sigma2 domain of RNA polymerase sigma factors"/>
    <property type="match status" value="1"/>
</dbReference>
<keyword evidence="2" id="KW-0805">Transcription regulation</keyword>
<dbReference type="NCBIfam" id="TIGR02937">
    <property type="entry name" value="sigma70-ECF"/>
    <property type="match status" value="1"/>
</dbReference>
<dbReference type="PANTHER" id="PTHR43133:SF32">
    <property type="entry name" value="BLR3042 PROTEIN"/>
    <property type="match status" value="1"/>
</dbReference>
<dbReference type="InterPro" id="IPR039425">
    <property type="entry name" value="RNA_pol_sigma-70-like"/>
</dbReference>
<dbReference type="Gene3D" id="1.10.1740.10">
    <property type="match status" value="1"/>
</dbReference>
<evidence type="ECO:0000256" key="1">
    <source>
        <dbReference type="ARBA" id="ARBA00010641"/>
    </source>
</evidence>
<evidence type="ECO:0000256" key="2">
    <source>
        <dbReference type="ARBA" id="ARBA00023015"/>
    </source>
</evidence>
<dbReference type="SUPFAM" id="SSF88659">
    <property type="entry name" value="Sigma3 and sigma4 domains of RNA polymerase sigma factors"/>
    <property type="match status" value="1"/>
</dbReference>
<evidence type="ECO:0000256" key="4">
    <source>
        <dbReference type="ARBA" id="ARBA00023163"/>
    </source>
</evidence>
<proteinExistence type="inferred from homology"/>
<dbReference type="EMBL" id="QEQK01000005">
    <property type="protein sequence ID" value="PWN56411.1"/>
    <property type="molecule type" value="Genomic_DNA"/>
</dbReference>
<accession>A0A363ULW8</accession>
<feature type="domain" description="RNA polymerase sigma factor 70 region 4 type 2" evidence="6">
    <location>
        <begin position="132"/>
        <end position="184"/>
    </location>
</feature>
<keyword evidence="8" id="KW-1185">Reference proteome</keyword>
<comment type="similarity">
    <text evidence="1">Belongs to the sigma-70 factor family. ECF subfamily.</text>
</comment>
<keyword evidence="4" id="KW-0804">Transcription</keyword>
<dbReference type="Pfam" id="PF08281">
    <property type="entry name" value="Sigma70_r4_2"/>
    <property type="match status" value="1"/>
</dbReference>
<evidence type="ECO:0000313" key="8">
    <source>
        <dbReference type="Proteomes" id="UP000251800"/>
    </source>
</evidence>
<dbReference type="Pfam" id="PF04542">
    <property type="entry name" value="Sigma70_r2"/>
    <property type="match status" value="1"/>
</dbReference>
<name>A0A363ULW8_9GAMM</name>
<dbReference type="CDD" id="cd06171">
    <property type="entry name" value="Sigma70_r4"/>
    <property type="match status" value="1"/>
</dbReference>
<evidence type="ECO:0000259" key="6">
    <source>
        <dbReference type="Pfam" id="PF08281"/>
    </source>
</evidence>
<dbReference type="InterPro" id="IPR013324">
    <property type="entry name" value="RNA_pol_sigma_r3/r4-like"/>
</dbReference>
<protein>
    <submittedName>
        <fullName evidence="7">RNA polymerase subunit sigma-70</fullName>
    </submittedName>
</protein>